<protein>
    <recommendedName>
        <fullName evidence="11">CDP-diacylglycerol--glycerol-3-phosphate 3-phosphatidyltransferase</fullName>
        <ecNumber evidence="11">2.7.8.5</ecNumber>
    </recommendedName>
</protein>
<dbReference type="InterPro" id="IPR048254">
    <property type="entry name" value="CDP_ALCOHOL_P_TRANSF_CS"/>
</dbReference>
<evidence type="ECO:0000256" key="6">
    <source>
        <dbReference type="ARBA" id="ARBA00022989"/>
    </source>
</evidence>
<keyword evidence="7" id="KW-0443">Lipid metabolism</keyword>
<evidence type="ECO:0000313" key="14">
    <source>
        <dbReference type="EMBL" id="BBH93361.1"/>
    </source>
</evidence>
<evidence type="ECO:0000256" key="4">
    <source>
        <dbReference type="ARBA" id="ARBA00022679"/>
    </source>
</evidence>
<feature type="transmembrane region" description="Helical" evidence="13">
    <location>
        <begin position="72"/>
        <end position="97"/>
    </location>
</feature>
<dbReference type="PROSITE" id="PS00379">
    <property type="entry name" value="CDP_ALCOHOL_P_TRANSF"/>
    <property type="match status" value="1"/>
</dbReference>
<dbReference type="GO" id="GO:0008444">
    <property type="term" value="F:CDP-diacylglycerol-glycerol-3-phosphate 3-phosphatidyltransferase activity"/>
    <property type="evidence" value="ECO:0007669"/>
    <property type="project" value="UniProtKB-UniRule"/>
</dbReference>
<dbReference type="PANTHER" id="PTHR14269:SF62">
    <property type="entry name" value="CDP-DIACYLGLYCEROL--GLYCEROL-3-PHOSPHATE 3-PHOSPHATIDYLTRANSFERASE 1, CHLOROPLASTIC"/>
    <property type="match status" value="1"/>
</dbReference>
<evidence type="ECO:0000256" key="9">
    <source>
        <dbReference type="ARBA" id="ARBA00023209"/>
    </source>
</evidence>
<dbReference type="InterPro" id="IPR000462">
    <property type="entry name" value="CDP-OH_P_trans"/>
</dbReference>
<dbReference type="GO" id="GO:0016020">
    <property type="term" value="C:membrane"/>
    <property type="evidence" value="ECO:0007669"/>
    <property type="project" value="UniProtKB-SubCell"/>
</dbReference>
<dbReference type="NCBIfam" id="TIGR00560">
    <property type="entry name" value="pgsA"/>
    <property type="match status" value="1"/>
</dbReference>
<sequence>MQHIPNLLSLSRIASTLLIFILVLINQHWAFFVATLFFVLASITDLLDGYLARRYHLVSSLGVFLDLTADKVFVSSILIALVQIGLVPAWIVVIIVAREFLVTGLRSMAAAQGTVIAAGRWGKQKTFITLLAIGGILLAHGLGDPRLALFPTPVLTLSPAAWDVSSVLHLLADIALLLATFWTIMSGAEYVLRALPLLQGSKKERLQA</sequence>
<feature type="transmembrane region" description="Helical" evidence="13">
    <location>
        <begin position="167"/>
        <end position="192"/>
    </location>
</feature>
<evidence type="ECO:0000256" key="5">
    <source>
        <dbReference type="ARBA" id="ARBA00022692"/>
    </source>
</evidence>
<keyword evidence="3" id="KW-0444">Lipid biosynthesis</keyword>
<comment type="subcellular location">
    <subcellularLocation>
        <location evidence="1">Membrane</location>
        <topology evidence="1">Multi-pass membrane protein</topology>
    </subcellularLocation>
</comment>
<keyword evidence="10" id="KW-1208">Phospholipid metabolism</keyword>
<gene>
    <name evidence="14" type="ORF">KTA_15600</name>
</gene>
<evidence type="ECO:0000256" key="1">
    <source>
        <dbReference type="ARBA" id="ARBA00004141"/>
    </source>
</evidence>
<dbReference type="PIRSF" id="PIRSF000847">
    <property type="entry name" value="Phos_ph_gly_syn"/>
    <property type="match status" value="1"/>
</dbReference>
<keyword evidence="6 13" id="KW-1133">Transmembrane helix</keyword>
<organism evidence="14">
    <name type="scientific">Thermogemmatispora argillosa</name>
    <dbReference type="NCBI Taxonomy" id="2045280"/>
    <lineage>
        <taxon>Bacteria</taxon>
        <taxon>Bacillati</taxon>
        <taxon>Chloroflexota</taxon>
        <taxon>Ktedonobacteria</taxon>
        <taxon>Thermogemmatisporales</taxon>
        <taxon>Thermogemmatisporaceae</taxon>
        <taxon>Thermogemmatispora</taxon>
    </lineage>
</organism>
<accession>A0A455T241</accession>
<comment type="similarity">
    <text evidence="2 12">Belongs to the CDP-alcohol phosphatidyltransferase class-I family.</text>
</comment>
<keyword evidence="9" id="KW-0594">Phospholipid biosynthesis</keyword>
<keyword evidence="5 13" id="KW-0812">Transmembrane</keyword>
<feature type="transmembrane region" description="Helical" evidence="13">
    <location>
        <begin position="126"/>
        <end position="143"/>
    </location>
</feature>
<dbReference type="InterPro" id="IPR004570">
    <property type="entry name" value="Phosphatidylglycerol_P_synth"/>
</dbReference>
<evidence type="ECO:0000256" key="12">
    <source>
        <dbReference type="RuleBase" id="RU003750"/>
    </source>
</evidence>
<name>A0A455T241_9CHLR</name>
<dbReference type="AlphaFoldDB" id="A0A455T241"/>
<dbReference type="PANTHER" id="PTHR14269">
    <property type="entry name" value="CDP-DIACYLGLYCEROL--GLYCEROL-3-PHOSPHATE 3-PHOSPHATIDYLTRANSFERASE-RELATED"/>
    <property type="match status" value="1"/>
</dbReference>
<evidence type="ECO:0000256" key="11">
    <source>
        <dbReference type="NCBIfam" id="TIGR00560"/>
    </source>
</evidence>
<reference evidence="14" key="1">
    <citation type="submission" date="2018-12" db="EMBL/GenBank/DDBJ databases">
        <title>Novel natural products biosynthetic potential of the class Ktedonobacteria.</title>
        <authorList>
            <person name="Zheng Y."/>
            <person name="Saitou A."/>
            <person name="Wang C.M."/>
            <person name="Toyoda A."/>
            <person name="Minakuchi Y."/>
            <person name="Sekiguchi Y."/>
            <person name="Ueda K."/>
            <person name="Takano H."/>
            <person name="Sakai Y."/>
            <person name="Yokota A."/>
            <person name="Yabe S."/>
        </authorList>
    </citation>
    <scope>NUCLEOTIDE SEQUENCE</scope>
    <source>
        <strain evidence="14">A3-2</strain>
    </source>
</reference>
<keyword evidence="4 12" id="KW-0808">Transferase</keyword>
<dbReference type="GO" id="GO:0046474">
    <property type="term" value="P:glycerophospholipid biosynthetic process"/>
    <property type="evidence" value="ECO:0007669"/>
    <property type="project" value="TreeGrafter"/>
</dbReference>
<dbReference type="Gene3D" id="1.20.120.1760">
    <property type="match status" value="1"/>
</dbReference>
<keyword evidence="8 13" id="KW-0472">Membrane</keyword>
<dbReference type="Pfam" id="PF01066">
    <property type="entry name" value="CDP-OH_P_transf"/>
    <property type="match status" value="1"/>
</dbReference>
<dbReference type="EMBL" id="AP019377">
    <property type="protein sequence ID" value="BBH93361.1"/>
    <property type="molecule type" value="Genomic_DNA"/>
</dbReference>
<evidence type="ECO:0000256" key="2">
    <source>
        <dbReference type="ARBA" id="ARBA00010441"/>
    </source>
</evidence>
<evidence type="ECO:0000256" key="10">
    <source>
        <dbReference type="ARBA" id="ARBA00023264"/>
    </source>
</evidence>
<dbReference type="EC" id="2.7.8.5" evidence="11"/>
<evidence type="ECO:0000256" key="13">
    <source>
        <dbReference type="SAM" id="Phobius"/>
    </source>
</evidence>
<evidence type="ECO:0000256" key="8">
    <source>
        <dbReference type="ARBA" id="ARBA00023136"/>
    </source>
</evidence>
<evidence type="ECO:0000256" key="3">
    <source>
        <dbReference type="ARBA" id="ARBA00022516"/>
    </source>
</evidence>
<dbReference type="InterPro" id="IPR043130">
    <property type="entry name" value="CDP-OH_PTrfase_TM_dom"/>
</dbReference>
<proteinExistence type="inferred from homology"/>
<dbReference type="InterPro" id="IPR050324">
    <property type="entry name" value="CDP-alcohol_PTase-I"/>
</dbReference>
<evidence type="ECO:0000256" key="7">
    <source>
        <dbReference type="ARBA" id="ARBA00023098"/>
    </source>
</evidence>